<comment type="caution">
    <text evidence="2">The sequence shown here is derived from an EMBL/GenBank/DDBJ whole genome shotgun (WGS) entry which is preliminary data.</text>
</comment>
<keyword evidence="3" id="KW-1185">Reference proteome</keyword>
<dbReference type="Proteomes" id="UP001151760">
    <property type="component" value="Unassembled WGS sequence"/>
</dbReference>
<accession>A0ABQ4X8J2</accession>
<reference evidence="2" key="1">
    <citation type="journal article" date="2022" name="Int. J. Mol. Sci.">
        <title>Draft Genome of Tanacetum Coccineum: Genomic Comparison of Closely Related Tanacetum-Family Plants.</title>
        <authorList>
            <person name="Yamashiro T."/>
            <person name="Shiraishi A."/>
            <person name="Nakayama K."/>
            <person name="Satake H."/>
        </authorList>
    </citation>
    <scope>NUCLEOTIDE SEQUENCE</scope>
</reference>
<reference evidence="2" key="2">
    <citation type="submission" date="2022-01" db="EMBL/GenBank/DDBJ databases">
        <authorList>
            <person name="Yamashiro T."/>
            <person name="Shiraishi A."/>
            <person name="Satake H."/>
            <person name="Nakayama K."/>
        </authorList>
    </citation>
    <scope>NUCLEOTIDE SEQUENCE</scope>
</reference>
<feature type="region of interest" description="Disordered" evidence="1">
    <location>
        <begin position="317"/>
        <end position="339"/>
    </location>
</feature>
<evidence type="ECO:0000256" key="1">
    <source>
        <dbReference type="SAM" id="MobiDB-lite"/>
    </source>
</evidence>
<gene>
    <name evidence="2" type="ORF">Tco_0656275</name>
</gene>
<dbReference type="EMBL" id="BQNB010009294">
    <property type="protein sequence ID" value="GJS61491.1"/>
    <property type="molecule type" value="Genomic_DNA"/>
</dbReference>
<feature type="compositionally biased region" description="Basic and acidic residues" evidence="1">
    <location>
        <begin position="317"/>
        <end position="331"/>
    </location>
</feature>
<evidence type="ECO:0000313" key="2">
    <source>
        <dbReference type="EMBL" id="GJS61491.1"/>
    </source>
</evidence>
<organism evidence="2 3">
    <name type="scientific">Tanacetum coccineum</name>
    <dbReference type="NCBI Taxonomy" id="301880"/>
    <lineage>
        <taxon>Eukaryota</taxon>
        <taxon>Viridiplantae</taxon>
        <taxon>Streptophyta</taxon>
        <taxon>Embryophyta</taxon>
        <taxon>Tracheophyta</taxon>
        <taxon>Spermatophyta</taxon>
        <taxon>Magnoliopsida</taxon>
        <taxon>eudicotyledons</taxon>
        <taxon>Gunneridae</taxon>
        <taxon>Pentapetalae</taxon>
        <taxon>asterids</taxon>
        <taxon>campanulids</taxon>
        <taxon>Asterales</taxon>
        <taxon>Asteraceae</taxon>
        <taxon>Asteroideae</taxon>
        <taxon>Anthemideae</taxon>
        <taxon>Anthemidinae</taxon>
        <taxon>Tanacetum</taxon>
    </lineage>
</organism>
<protein>
    <submittedName>
        <fullName evidence="2">Uncharacterized protein</fullName>
    </submittedName>
</protein>
<proteinExistence type="predicted"/>
<name>A0ABQ4X8J2_9ASTR</name>
<evidence type="ECO:0000313" key="3">
    <source>
        <dbReference type="Proteomes" id="UP001151760"/>
    </source>
</evidence>
<sequence length="339" mass="39365">MSSKYQVTKEKDMETEIPLYFRTQPTVEERKKRRLWFFTKWRLKISDRFVAPCFVNGLEAYDGGINLGVEENMISHEFAVKLCVEHEVKIGNKVVKKELIVALRGEIYFVKFIINPEEDDVKPGVVFGRSFLRLTKRSRQYETVEEAGTNEVIFTSVAWIRAFNINEPIYSKLCHEFYSTYKFDEVCANDELKTKKIIKFRLGGRAHSLTLLEFARRLGLYHAEVLDKEGFDVYFQGGTSFEGVAQDDHLWLVSKDNWMDEKKSSWYSERESSICCGQFITKLARKARVLSDEVIRSLSALIYCRDLDTTTPRELIKSEGRSIPEDPHPDVPRVAIPRA</sequence>